<evidence type="ECO:0000256" key="3">
    <source>
        <dbReference type="ARBA" id="ARBA00022692"/>
    </source>
</evidence>
<comment type="caution">
    <text evidence="6">The sequence shown here is derived from an EMBL/GenBank/DDBJ whole genome shotgun (WGS) entry which is preliminary data.</text>
</comment>
<evidence type="ECO:0000256" key="2">
    <source>
        <dbReference type="ARBA" id="ARBA00022475"/>
    </source>
</evidence>
<dbReference type="GO" id="GO:0005886">
    <property type="term" value="C:plasma membrane"/>
    <property type="evidence" value="ECO:0007669"/>
    <property type="project" value="UniProtKB-SubCell"/>
</dbReference>
<evidence type="ECO:0000256" key="4">
    <source>
        <dbReference type="ARBA" id="ARBA00022989"/>
    </source>
</evidence>
<proteinExistence type="predicted"/>
<sequence>MIHPSLKCFENVVLVKSLNKLEKELQKSNVCGTSSDLESGKLPLSPQKLNVHGPNGCDEMKRHEVVLNLSAIAFCLRGLVMETRDVEKGLMDLLQWENPTSHVNLYEISSKIDALCNN</sequence>
<evidence type="ECO:0000313" key="6">
    <source>
        <dbReference type="EMBL" id="PWA51123.1"/>
    </source>
</evidence>
<keyword evidence="5" id="KW-0472">Membrane</keyword>
<organism evidence="6 7">
    <name type="scientific">Artemisia annua</name>
    <name type="common">Sweet wormwood</name>
    <dbReference type="NCBI Taxonomy" id="35608"/>
    <lineage>
        <taxon>Eukaryota</taxon>
        <taxon>Viridiplantae</taxon>
        <taxon>Streptophyta</taxon>
        <taxon>Embryophyta</taxon>
        <taxon>Tracheophyta</taxon>
        <taxon>Spermatophyta</taxon>
        <taxon>Magnoliopsida</taxon>
        <taxon>eudicotyledons</taxon>
        <taxon>Gunneridae</taxon>
        <taxon>Pentapetalae</taxon>
        <taxon>asterids</taxon>
        <taxon>campanulids</taxon>
        <taxon>Asterales</taxon>
        <taxon>Asteraceae</taxon>
        <taxon>Asteroideae</taxon>
        <taxon>Anthemideae</taxon>
        <taxon>Artemisiinae</taxon>
        <taxon>Artemisia</taxon>
    </lineage>
</organism>
<dbReference type="PANTHER" id="PTHR30509">
    <property type="entry name" value="P-HYDROXYBENZOIC ACID EFFLUX PUMP SUBUNIT-RELATED"/>
    <property type="match status" value="1"/>
</dbReference>
<dbReference type="OrthoDB" id="68611at2759"/>
<keyword evidence="3" id="KW-0812">Transmembrane</keyword>
<accession>A0A2U1LQ40</accession>
<evidence type="ECO:0000256" key="1">
    <source>
        <dbReference type="ARBA" id="ARBA00004651"/>
    </source>
</evidence>
<evidence type="ECO:0000313" key="7">
    <source>
        <dbReference type="Proteomes" id="UP000245207"/>
    </source>
</evidence>
<keyword evidence="7" id="KW-1185">Reference proteome</keyword>
<reference evidence="6 7" key="1">
    <citation type="journal article" date="2018" name="Mol. Plant">
        <title>The genome of Artemisia annua provides insight into the evolution of Asteraceae family and artemisinin biosynthesis.</title>
        <authorList>
            <person name="Shen Q."/>
            <person name="Zhang L."/>
            <person name="Liao Z."/>
            <person name="Wang S."/>
            <person name="Yan T."/>
            <person name="Shi P."/>
            <person name="Liu M."/>
            <person name="Fu X."/>
            <person name="Pan Q."/>
            <person name="Wang Y."/>
            <person name="Lv Z."/>
            <person name="Lu X."/>
            <person name="Zhang F."/>
            <person name="Jiang W."/>
            <person name="Ma Y."/>
            <person name="Chen M."/>
            <person name="Hao X."/>
            <person name="Li L."/>
            <person name="Tang Y."/>
            <person name="Lv G."/>
            <person name="Zhou Y."/>
            <person name="Sun X."/>
            <person name="Brodelius P.E."/>
            <person name="Rose J.K.C."/>
            <person name="Tang K."/>
        </authorList>
    </citation>
    <scope>NUCLEOTIDE SEQUENCE [LARGE SCALE GENOMIC DNA]</scope>
    <source>
        <strain evidence="7">cv. Huhao1</strain>
        <tissue evidence="6">Leaf</tissue>
    </source>
</reference>
<evidence type="ECO:0000256" key="5">
    <source>
        <dbReference type="ARBA" id="ARBA00023136"/>
    </source>
</evidence>
<keyword evidence="4" id="KW-1133">Transmembrane helix</keyword>
<comment type="subcellular location">
    <subcellularLocation>
        <location evidence="1">Cell membrane</location>
        <topology evidence="1">Multi-pass membrane protein</topology>
    </subcellularLocation>
</comment>
<dbReference type="STRING" id="35608.A0A2U1LQ40"/>
<dbReference type="AlphaFoldDB" id="A0A2U1LQ40"/>
<name>A0A2U1LQ40_ARTAN</name>
<dbReference type="EMBL" id="PKPP01008274">
    <property type="protein sequence ID" value="PWA51123.1"/>
    <property type="molecule type" value="Genomic_DNA"/>
</dbReference>
<dbReference type="Proteomes" id="UP000245207">
    <property type="component" value="Unassembled WGS sequence"/>
</dbReference>
<gene>
    <name evidence="6" type="ORF">CTI12_AA465450</name>
</gene>
<keyword evidence="2" id="KW-1003">Cell membrane</keyword>
<dbReference type="PANTHER" id="PTHR30509:SF9">
    <property type="entry name" value="MULTIDRUG RESISTANCE PROTEIN MDTO"/>
    <property type="match status" value="1"/>
</dbReference>
<protein>
    <submittedName>
        <fullName evidence="6">Uncharacterized protein</fullName>
    </submittedName>
</protein>